<evidence type="ECO:0000259" key="2">
    <source>
        <dbReference type="Pfam" id="PF01927"/>
    </source>
</evidence>
<feature type="domain" description="Mut7-C RNAse" evidence="2">
    <location>
        <begin position="30"/>
        <end position="191"/>
    </location>
</feature>
<dbReference type="Proteomes" id="UP001596390">
    <property type="component" value="Unassembled WGS sequence"/>
</dbReference>
<feature type="region of interest" description="Disordered" evidence="1">
    <location>
        <begin position="1"/>
        <end position="26"/>
    </location>
</feature>
<organism evidence="3 4">
    <name type="scientific">Halorubrum yunnanense</name>
    <dbReference type="NCBI Taxonomy" id="1526162"/>
    <lineage>
        <taxon>Archaea</taxon>
        <taxon>Methanobacteriati</taxon>
        <taxon>Methanobacteriota</taxon>
        <taxon>Stenosarchaea group</taxon>
        <taxon>Halobacteria</taxon>
        <taxon>Halobacteriales</taxon>
        <taxon>Haloferacaceae</taxon>
        <taxon>Halorubrum</taxon>
    </lineage>
</organism>
<dbReference type="Pfam" id="PF01927">
    <property type="entry name" value="Mut7-C"/>
    <property type="match status" value="1"/>
</dbReference>
<comment type="caution">
    <text evidence="3">The sequence shown here is derived from an EMBL/GenBank/DDBJ whole genome shotgun (WGS) entry which is preliminary data.</text>
</comment>
<dbReference type="EMBL" id="JBHSZZ010000019">
    <property type="protein sequence ID" value="MFC7186037.1"/>
    <property type="molecule type" value="Genomic_DNA"/>
</dbReference>
<evidence type="ECO:0000313" key="4">
    <source>
        <dbReference type="Proteomes" id="UP001596390"/>
    </source>
</evidence>
<evidence type="ECO:0000256" key="1">
    <source>
        <dbReference type="SAM" id="MobiDB-lite"/>
    </source>
</evidence>
<accession>A0ABD5YAT9</accession>
<keyword evidence="4" id="KW-1185">Reference proteome</keyword>
<reference evidence="3 4" key="1">
    <citation type="journal article" date="2019" name="Int. J. Syst. Evol. Microbiol.">
        <title>The Global Catalogue of Microorganisms (GCM) 10K type strain sequencing project: providing services to taxonomists for standard genome sequencing and annotation.</title>
        <authorList>
            <consortium name="The Broad Institute Genomics Platform"/>
            <consortium name="The Broad Institute Genome Sequencing Center for Infectious Disease"/>
            <person name="Wu L."/>
            <person name="Ma J."/>
        </authorList>
    </citation>
    <scope>NUCLEOTIDE SEQUENCE [LARGE SCALE GENOMIC DNA]</scope>
    <source>
        <strain evidence="3 4">Q85</strain>
    </source>
</reference>
<dbReference type="AlphaFoldDB" id="A0ABD5YAT9"/>
<name>A0ABD5YAT9_9EURY</name>
<evidence type="ECO:0000313" key="3">
    <source>
        <dbReference type="EMBL" id="MFC7186037.1"/>
    </source>
</evidence>
<feature type="region of interest" description="Disordered" evidence="1">
    <location>
        <begin position="122"/>
        <end position="170"/>
    </location>
</feature>
<gene>
    <name evidence="3" type="ORF">ACFQMK_03880</name>
</gene>
<protein>
    <submittedName>
        <fullName evidence="3">Mut7-C RNAse domain-containing protein</fullName>
    </submittedName>
</protein>
<sequence>MPGDDGASDDSNRVAGHRAAGPGSDPPPVLLDVMCGKLATYLRMCGYDAGYALDRGIEADDRLLSLAVDEGRTLITRDRELAARADGALLLTERDVLDQLREVAEAGLPVGLAAEPTRCGDCNGPVERVGPEGADVGPDDRPEYVPDDVGTSRTDEETGGDSDADPRPAWRCRDCGQWFWKGGHWESVAERLDRM</sequence>
<proteinExistence type="predicted"/>
<dbReference type="PANTHER" id="PTHR39081:SF1">
    <property type="entry name" value="MUT7-C RNASE DOMAIN-CONTAINING PROTEIN"/>
    <property type="match status" value="1"/>
</dbReference>
<dbReference type="RefSeq" id="WP_379789924.1">
    <property type="nucleotide sequence ID" value="NZ_JAODIX010000019.1"/>
</dbReference>
<dbReference type="InterPro" id="IPR002782">
    <property type="entry name" value="Mut7-C_RNAse_dom"/>
</dbReference>
<dbReference type="PANTHER" id="PTHR39081">
    <property type="entry name" value="MUT7-C DOMAIN-CONTAINING PROTEIN"/>
    <property type="match status" value="1"/>
</dbReference>